<evidence type="ECO:0008006" key="4">
    <source>
        <dbReference type="Google" id="ProtNLM"/>
    </source>
</evidence>
<keyword evidence="3" id="KW-1185">Reference proteome</keyword>
<organism evidence="2 3">
    <name type="scientific">Knipowitschia caucasica</name>
    <name type="common">Caucasian dwarf goby</name>
    <name type="synonym">Pomatoschistus caucasicus</name>
    <dbReference type="NCBI Taxonomy" id="637954"/>
    <lineage>
        <taxon>Eukaryota</taxon>
        <taxon>Metazoa</taxon>
        <taxon>Chordata</taxon>
        <taxon>Craniata</taxon>
        <taxon>Vertebrata</taxon>
        <taxon>Euteleostomi</taxon>
        <taxon>Actinopterygii</taxon>
        <taxon>Neopterygii</taxon>
        <taxon>Teleostei</taxon>
        <taxon>Neoteleostei</taxon>
        <taxon>Acanthomorphata</taxon>
        <taxon>Gobiaria</taxon>
        <taxon>Gobiiformes</taxon>
        <taxon>Gobioidei</taxon>
        <taxon>Gobiidae</taxon>
        <taxon>Gobiinae</taxon>
        <taxon>Knipowitschia</taxon>
    </lineage>
</organism>
<evidence type="ECO:0000313" key="2">
    <source>
        <dbReference type="EMBL" id="CAL1591861.1"/>
    </source>
</evidence>
<feature type="region of interest" description="Disordered" evidence="1">
    <location>
        <begin position="1"/>
        <end position="28"/>
    </location>
</feature>
<accession>A0AAV2KS66</accession>
<proteinExistence type="predicted"/>
<reference evidence="2 3" key="1">
    <citation type="submission" date="2024-04" db="EMBL/GenBank/DDBJ databases">
        <authorList>
            <person name="Waldvogel A.-M."/>
            <person name="Schoenle A."/>
        </authorList>
    </citation>
    <scope>NUCLEOTIDE SEQUENCE [LARGE SCALE GENOMIC DNA]</scope>
</reference>
<evidence type="ECO:0000256" key="1">
    <source>
        <dbReference type="SAM" id="MobiDB-lite"/>
    </source>
</evidence>
<name>A0AAV2KS66_KNICA</name>
<dbReference type="Proteomes" id="UP001497482">
    <property type="component" value="Chromosome 2"/>
</dbReference>
<dbReference type="AlphaFoldDB" id="A0AAV2KS66"/>
<sequence>MSSNNGPVVESARHGQQQPPGLAHVSSGLVPSASAVPVQCQCSDTSAVTPVQCQCSASASAVPVQSQCSASAVPVQCQCSASAVTPVQ</sequence>
<protein>
    <recommendedName>
        <fullName evidence="4">Metallothionein</fullName>
    </recommendedName>
</protein>
<dbReference type="EMBL" id="OZ035824">
    <property type="protein sequence ID" value="CAL1591861.1"/>
    <property type="molecule type" value="Genomic_DNA"/>
</dbReference>
<gene>
    <name evidence="2" type="ORF">KC01_LOCUS21196</name>
</gene>
<evidence type="ECO:0000313" key="3">
    <source>
        <dbReference type="Proteomes" id="UP001497482"/>
    </source>
</evidence>